<dbReference type="RefSeq" id="WP_250828448.1">
    <property type="nucleotide sequence ID" value="NZ_JAMOIL010000030.1"/>
</dbReference>
<comment type="caution">
    <text evidence="2">The sequence shown here is derived from an EMBL/GenBank/DDBJ whole genome shotgun (WGS) entry which is preliminary data.</text>
</comment>
<sequence length="191" mass="20932">MADTTSSTSALYHGGIPGLRIGDLIEPGHARRTHQGCEYCKAREAGQAHNGIDGPSGRPDRVYATTHRLYAKHYASLWGRGDLYRVEPVGETEQSSEDSFETMIAPAFRVVSVYERAVALTMSERRRLYREWGDADEAMEWSTTGDTDTWARAHTRATGHDTQEGPDDPGSCAECPATALAELARSGTERG</sequence>
<keyword evidence="3" id="KW-1185">Reference proteome</keyword>
<evidence type="ECO:0000313" key="2">
    <source>
        <dbReference type="EMBL" id="MCM0622187.1"/>
    </source>
</evidence>
<dbReference type="AlphaFoldDB" id="A0A9X2DB84"/>
<feature type="region of interest" description="Disordered" evidence="1">
    <location>
        <begin position="150"/>
        <end position="174"/>
    </location>
</feature>
<accession>A0A9X2DB84</accession>
<proteinExistence type="predicted"/>
<protein>
    <submittedName>
        <fullName evidence="2">Uncharacterized protein</fullName>
    </submittedName>
</protein>
<name>A0A9X2DB84_9ACTN</name>
<evidence type="ECO:0000313" key="3">
    <source>
        <dbReference type="Proteomes" id="UP001139485"/>
    </source>
</evidence>
<dbReference type="Proteomes" id="UP001139485">
    <property type="component" value="Unassembled WGS sequence"/>
</dbReference>
<organism evidence="2 3">
    <name type="scientific">Nocardioides bruguierae</name>
    <dbReference type="NCBI Taxonomy" id="2945102"/>
    <lineage>
        <taxon>Bacteria</taxon>
        <taxon>Bacillati</taxon>
        <taxon>Actinomycetota</taxon>
        <taxon>Actinomycetes</taxon>
        <taxon>Propionibacteriales</taxon>
        <taxon>Nocardioidaceae</taxon>
        <taxon>Nocardioides</taxon>
    </lineage>
</organism>
<reference evidence="2" key="1">
    <citation type="submission" date="2022-05" db="EMBL/GenBank/DDBJ databases">
        <authorList>
            <person name="Tuo L."/>
        </authorList>
    </citation>
    <scope>NUCLEOTIDE SEQUENCE</scope>
    <source>
        <strain evidence="2">BSK12Z-4</strain>
    </source>
</reference>
<evidence type="ECO:0000256" key="1">
    <source>
        <dbReference type="SAM" id="MobiDB-lite"/>
    </source>
</evidence>
<gene>
    <name evidence="2" type="ORF">M8330_17990</name>
</gene>
<dbReference type="EMBL" id="JAMOIL010000030">
    <property type="protein sequence ID" value="MCM0622187.1"/>
    <property type="molecule type" value="Genomic_DNA"/>
</dbReference>